<keyword evidence="2" id="KW-1185">Reference proteome</keyword>
<dbReference type="EMBL" id="FQ670179">
    <property type="protein sequence ID" value="CBY82626.1"/>
    <property type="molecule type" value="Genomic_DNA"/>
</dbReference>
<dbReference type="Proteomes" id="UP000007934">
    <property type="component" value="Chromosome"/>
</dbReference>
<protein>
    <submittedName>
        <fullName evidence="1">Uncharacterized protein</fullName>
    </submittedName>
</protein>
<dbReference type="RefSeq" id="WP_013468995.1">
    <property type="nucleotide sequence ID" value="NC_014810.2"/>
</dbReference>
<accession>E7AA54</accession>
<dbReference type="KEGG" id="hfe:HFELIS_05420"/>
<evidence type="ECO:0000313" key="1">
    <source>
        <dbReference type="EMBL" id="CBY82626.1"/>
    </source>
</evidence>
<organism evidence="1 2">
    <name type="scientific">Helicobacter felis (strain ATCC 49179 / CCUG 28539 / NCTC 12436 / CS1)</name>
    <dbReference type="NCBI Taxonomy" id="936155"/>
    <lineage>
        <taxon>Bacteria</taxon>
        <taxon>Pseudomonadati</taxon>
        <taxon>Campylobacterota</taxon>
        <taxon>Epsilonproteobacteria</taxon>
        <taxon>Campylobacterales</taxon>
        <taxon>Helicobacteraceae</taxon>
        <taxon>Helicobacter</taxon>
    </lineage>
</organism>
<dbReference type="HOGENOM" id="CLU_1030045_0_0_7"/>
<proteinExistence type="predicted"/>
<dbReference type="OrthoDB" id="9130284at2"/>
<name>E7AA54_HELFC</name>
<gene>
    <name evidence="1" type="ordered locus">Hfelis_05420</name>
</gene>
<dbReference type="AlphaFoldDB" id="E7AA54"/>
<sequence>MNPLHTLLKDSQKRLIVDARAYAHKVLMQHKPYPWHDPTLYSNYMKQVASLLRADVLVLRFDKLLEEELKNNTSLVAKMKEKTRSGYALKVFMADEELRTITSSLINTATNILHVHVLTQLPSPLDLLKMTARAVGASEEFEEDQIENAGIYYADWLRSYKDSKVCGLLFDARDHAFNLELYKPITNTAEGYGWVVGFRELEALHFVGEKAPIPVLDSDFWIDASAGGACAGGACVNRVFFTEIHQDAVPEAVLEKLKEFELT</sequence>
<dbReference type="GeneID" id="36133815"/>
<evidence type="ECO:0000313" key="2">
    <source>
        <dbReference type="Proteomes" id="UP000007934"/>
    </source>
</evidence>
<reference evidence="1 2" key="1">
    <citation type="journal article" date="2011" name="Genome Biol. Evol.">
        <title>Comparative whole genome sequence analysis of the carcinogenic bacterial model pathogen Helicobacter felis.</title>
        <authorList>
            <person name="Arnold I.C."/>
            <person name="Zigova Z."/>
            <person name="Holden M."/>
            <person name="Lawley T.D."/>
            <person name="Rad R."/>
            <person name="Dougan G."/>
            <person name="Falkow S."/>
            <person name="Bentley S.D."/>
            <person name="Muller A."/>
        </authorList>
    </citation>
    <scope>NUCLEOTIDE SEQUENCE [LARGE SCALE GENOMIC DNA]</scope>
    <source>
        <strain evidence="2">ATCC 49179 / CCUG 28539 / NCTC 12436 / CS1</strain>
    </source>
</reference>